<comment type="function">
    <text evidence="8">Transfers the 4'-phosphopantetheine moiety from coenzyme A to a Ser of acyl-carrier-protein.</text>
</comment>
<evidence type="ECO:0000256" key="2">
    <source>
        <dbReference type="ARBA" id="ARBA00022679"/>
    </source>
</evidence>
<keyword evidence="6 8" id="KW-0443">Lipid metabolism</keyword>
<evidence type="ECO:0000256" key="1">
    <source>
        <dbReference type="ARBA" id="ARBA00022516"/>
    </source>
</evidence>
<dbReference type="Proteomes" id="UP000199602">
    <property type="component" value="Unassembled WGS sequence"/>
</dbReference>
<dbReference type="GO" id="GO:0006633">
    <property type="term" value="P:fatty acid biosynthetic process"/>
    <property type="evidence" value="ECO:0007669"/>
    <property type="project" value="UniProtKB-UniRule"/>
</dbReference>
<dbReference type="NCBIfam" id="TIGR00556">
    <property type="entry name" value="pantethn_trn"/>
    <property type="match status" value="1"/>
</dbReference>
<evidence type="ECO:0000256" key="4">
    <source>
        <dbReference type="ARBA" id="ARBA00022832"/>
    </source>
</evidence>
<keyword evidence="11" id="KW-1185">Reference proteome</keyword>
<evidence type="ECO:0000313" key="10">
    <source>
        <dbReference type="EMBL" id="SDN56639.1"/>
    </source>
</evidence>
<dbReference type="Gene3D" id="3.90.470.20">
    <property type="entry name" value="4'-phosphopantetheinyl transferase domain"/>
    <property type="match status" value="1"/>
</dbReference>
<dbReference type="GO" id="GO:0000287">
    <property type="term" value="F:magnesium ion binding"/>
    <property type="evidence" value="ECO:0007669"/>
    <property type="project" value="UniProtKB-UniRule"/>
</dbReference>
<dbReference type="InterPro" id="IPR002582">
    <property type="entry name" value="ACPS"/>
</dbReference>
<keyword evidence="7 8" id="KW-0275">Fatty acid biosynthesis</keyword>
<dbReference type="HAMAP" id="MF_00101">
    <property type="entry name" value="AcpS"/>
    <property type="match status" value="1"/>
</dbReference>
<name>A0A1H0CFH9_9BACT</name>
<evidence type="ECO:0000313" key="11">
    <source>
        <dbReference type="Proteomes" id="UP000199602"/>
    </source>
</evidence>
<keyword evidence="4 8" id="KW-0276">Fatty acid metabolism</keyword>
<dbReference type="OrthoDB" id="517356at2"/>
<evidence type="ECO:0000256" key="5">
    <source>
        <dbReference type="ARBA" id="ARBA00022842"/>
    </source>
</evidence>
<comment type="similarity">
    <text evidence="8">Belongs to the P-Pant transferase superfamily. AcpS family.</text>
</comment>
<feature type="binding site" evidence="8">
    <location>
        <position position="8"/>
    </location>
    <ligand>
        <name>Mg(2+)</name>
        <dbReference type="ChEBI" id="CHEBI:18420"/>
    </ligand>
</feature>
<comment type="catalytic activity">
    <reaction evidence="8">
        <text>apo-[ACP] + CoA = holo-[ACP] + adenosine 3',5'-bisphosphate + H(+)</text>
        <dbReference type="Rhea" id="RHEA:12068"/>
        <dbReference type="Rhea" id="RHEA-COMP:9685"/>
        <dbReference type="Rhea" id="RHEA-COMP:9690"/>
        <dbReference type="ChEBI" id="CHEBI:15378"/>
        <dbReference type="ChEBI" id="CHEBI:29999"/>
        <dbReference type="ChEBI" id="CHEBI:57287"/>
        <dbReference type="ChEBI" id="CHEBI:58343"/>
        <dbReference type="ChEBI" id="CHEBI:64479"/>
        <dbReference type="EC" id="2.7.8.7"/>
    </reaction>
</comment>
<protein>
    <recommendedName>
        <fullName evidence="8">Holo-[acyl-carrier-protein] synthase</fullName>
        <shortName evidence="8">Holo-ACP synthase</shortName>
        <ecNumber evidence="8">2.7.8.7</ecNumber>
    </recommendedName>
    <alternativeName>
        <fullName evidence="8">4'-phosphopantetheinyl transferase AcpS</fullName>
    </alternativeName>
</protein>
<dbReference type="GO" id="GO:0005737">
    <property type="term" value="C:cytoplasm"/>
    <property type="evidence" value="ECO:0007669"/>
    <property type="project" value="UniProtKB-SubCell"/>
</dbReference>
<dbReference type="GO" id="GO:0008897">
    <property type="term" value="F:holo-[acyl-carrier-protein] synthase activity"/>
    <property type="evidence" value="ECO:0007669"/>
    <property type="project" value="UniProtKB-UniRule"/>
</dbReference>
<dbReference type="EMBL" id="FNIN01000003">
    <property type="protein sequence ID" value="SDN56639.1"/>
    <property type="molecule type" value="Genomic_DNA"/>
</dbReference>
<dbReference type="InterPro" id="IPR037143">
    <property type="entry name" value="4-PPantetheinyl_Trfase_dom_sf"/>
</dbReference>
<dbReference type="STRING" id="206665.SAMN04488516_10331"/>
<dbReference type="RefSeq" id="WP_092064064.1">
    <property type="nucleotide sequence ID" value="NZ_FNIN01000003.1"/>
</dbReference>
<dbReference type="EC" id="2.7.8.7" evidence="8"/>
<dbReference type="SUPFAM" id="SSF56214">
    <property type="entry name" value="4'-phosphopantetheinyl transferase"/>
    <property type="match status" value="1"/>
</dbReference>
<dbReference type="NCBIfam" id="TIGR00516">
    <property type="entry name" value="acpS"/>
    <property type="match status" value="1"/>
</dbReference>
<keyword evidence="8" id="KW-0963">Cytoplasm</keyword>
<accession>A0A1H0CFH9</accession>
<proteinExistence type="inferred from homology"/>
<keyword evidence="3 8" id="KW-0479">Metal-binding</keyword>
<feature type="binding site" evidence="8">
    <location>
        <position position="55"/>
    </location>
    <ligand>
        <name>Mg(2+)</name>
        <dbReference type="ChEBI" id="CHEBI:18420"/>
    </ligand>
</feature>
<reference evidence="10 11" key="1">
    <citation type="submission" date="2016-10" db="EMBL/GenBank/DDBJ databases">
        <authorList>
            <person name="de Groot N.N."/>
        </authorList>
    </citation>
    <scope>NUCLEOTIDE SEQUENCE [LARGE SCALE GENOMIC DNA]</scope>
    <source>
        <strain evidence="10 11">DSM 15269</strain>
    </source>
</reference>
<evidence type="ECO:0000256" key="6">
    <source>
        <dbReference type="ARBA" id="ARBA00023098"/>
    </source>
</evidence>
<dbReference type="InterPro" id="IPR004568">
    <property type="entry name" value="Ppantetheine-prot_Trfase_dom"/>
</dbReference>
<keyword evidence="1 8" id="KW-0444">Lipid biosynthesis</keyword>
<gene>
    <name evidence="8" type="primary">acpS</name>
    <name evidence="10" type="ORF">SAMN04488516_10331</name>
</gene>
<evidence type="ECO:0000256" key="7">
    <source>
        <dbReference type="ARBA" id="ARBA00023160"/>
    </source>
</evidence>
<dbReference type="Pfam" id="PF01648">
    <property type="entry name" value="ACPS"/>
    <property type="match status" value="1"/>
</dbReference>
<comment type="subcellular location">
    <subcellularLocation>
        <location evidence="8">Cytoplasm</location>
    </subcellularLocation>
</comment>
<evidence type="ECO:0000259" key="9">
    <source>
        <dbReference type="Pfam" id="PF01648"/>
    </source>
</evidence>
<keyword evidence="5 8" id="KW-0460">Magnesium</keyword>
<dbReference type="AlphaFoldDB" id="A0A1H0CFH9"/>
<comment type="cofactor">
    <cofactor evidence="8">
        <name>Mg(2+)</name>
        <dbReference type="ChEBI" id="CHEBI:18420"/>
    </cofactor>
</comment>
<sequence length="123" mass="13595">MILGIGLDVVEVTRIEKIYSRYKAHFIKKILTPKEKEKISKPEVLYLASRFAVKEAVVKAIGTGFRAGIGFQDIEVVNSSDGKPNIILKNKALEAFKNMGGKFIHVSITHTKLIASAVVIIEN</sequence>
<dbReference type="InterPro" id="IPR008278">
    <property type="entry name" value="4-PPantetheinyl_Trfase_dom"/>
</dbReference>
<feature type="domain" description="4'-phosphopantetheinyl transferase" evidence="9">
    <location>
        <begin position="4"/>
        <end position="93"/>
    </location>
</feature>
<evidence type="ECO:0000256" key="8">
    <source>
        <dbReference type="HAMAP-Rule" id="MF_00101"/>
    </source>
</evidence>
<keyword evidence="2 8" id="KW-0808">Transferase</keyword>
<organism evidence="10 11">
    <name type="scientific">Desulfonauticus submarinus</name>
    <dbReference type="NCBI Taxonomy" id="206665"/>
    <lineage>
        <taxon>Bacteria</taxon>
        <taxon>Pseudomonadati</taxon>
        <taxon>Thermodesulfobacteriota</taxon>
        <taxon>Desulfovibrionia</taxon>
        <taxon>Desulfovibrionales</taxon>
        <taxon>Desulfonauticaceae</taxon>
        <taxon>Desulfonauticus</taxon>
    </lineage>
</organism>
<evidence type="ECO:0000256" key="3">
    <source>
        <dbReference type="ARBA" id="ARBA00022723"/>
    </source>
</evidence>